<proteinExistence type="predicted"/>
<dbReference type="WBParaSite" id="TCNE_0002013301-mRNA-1">
    <property type="protein sequence ID" value="TCNE_0002013301-mRNA-1"/>
    <property type="gene ID" value="TCNE_0002013301"/>
</dbReference>
<sequence>LVVRVAKVRCQCEPEHGFQRWCFLCCWALVSAGMGSNNEGRMRTCQLWFGRLGIYQSHLQLRYSVSCF</sequence>
<accession>A0A183VHA9</accession>
<evidence type="ECO:0000313" key="2">
    <source>
        <dbReference type="WBParaSite" id="TCNE_0002013301-mRNA-1"/>
    </source>
</evidence>
<reference evidence="2" key="1">
    <citation type="submission" date="2016-06" db="UniProtKB">
        <authorList>
            <consortium name="WormBaseParasite"/>
        </authorList>
    </citation>
    <scope>IDENTIFICATION</scope>
</reference>
<name>A0A183VHA9_TOXCA</name>
<dbReference type="Proteomes" id="UP000050794">
    <property type="component" value="Unassembled WGS sequence"/>
</dbReference>
<organism evidence="1 2">
    <name type="scientific">Toxocara canis</name>
    <name type="common">Canine roundworm</name>
    <dbReference type="NCBI Taxonomy" id="6265"/>
    <lineage>
        <taxon>Eukaryota</taxon>
        <taxon>Metazoa</taxon>
        <taxon>Ecdysozoa</taxon>
        <taxon>Nematoda</taxon>
        <taxon>Chromadorea</taxon>
        <taxon>Rhabditida</taxon>
        <taxon>Spirurina</taxon>
        <taxon>Ascaridomorpha</taxon>
        <taxon>Ascaridoidea</taxon>
        <taxon>Toxocaridae</taxon>
        <taxon>Toxocara</taxon>
    </lineage>
</organism>
<keyword evidence="1" id="KW-1185">Reference proteome</keyword>
<evidence type="ECO:0000313" key="1">
    <source>
        <dbReference type="Proteomes" id="UP000050794"/>
    </source>
</evidence>
<dbReference type="AlphaFoldDB" id="A0A183VHA9"/>
<protein>
    <submittedName>
        <fullName evidence="2">Secreted protein</fullName>
    </submittedName>
</protein>